<dbReference type="Gene3D" id="2.60.120.10">
    <property type="entry name" value="Jelly Rolls"/>
    <property type="match status" value="1"/>
</dbReference>
<feature type="transmembrane region" description="Helical" evidence="7">
    <location>
        <begin position="167"/>
        <end position="187"/>
    </location>
</feature>
<evidence type="ECO:0000256" key="5">
    <source>
        <dbReference type="ARBA" id="ARBA00022989"/>
    </source>
</evidence>
<sequence length="542" mass="56408">MHLRLFRNAALVRALLSFWGAYTAEWAFTVAISLVAFADGGVVAVGLVGTLRLVPSAVFAPVVSTYADRLPREQVLFYSSAVRGVATLLAAPVLLADGPTWIVYALAVVSTIAFTPYRASHSALMPLLCRAPEELTSINVVRGVLDSLSVVIGPFVAAFLVDVGDVASVFVFAGAAGIVSAVLVLGLRYERISRPPTGRTDLLGEMREGMRAVRGSAGVPTVFVFVVLQTLIRGAFTVLVVVVSIDLLDRGESGVGVIQGAVGVGALVAGSLVSSMLVGSRAMTRWLTIAVVLWGLPLAVMGAWHVYAVALVAAGVIGIGNAMVDVTAFTLVARMVPDAVLARVFGVLESLGALGVGLGSLLAPLLVKGFGASTALVTVGLLAPVCCVLWWRASTLIDRSMSVRTDAITVLRKVPMLRPLPVPAIEQLAVHAETTELAAGETLFSAGDTGDRFYVVVDGAVDILDGDERVRSMGPGEGFGEIALLGRTTRTMTVRATRPTALYAICSGDFLPAVTSISEARSAAEGAREAHLRHAPGSGGRA</sequence>
<feature type="transmembrane region" description="Helical" evidence="7">
    <location>
        <begin position="42"/>
        <end position="63"/>
    </location>
</feature>
<gene>
    <name evidence="9" type="ORF">ISU07_02255</name>
</gene>
<keyword evidence="5 7" id="KW-1133">Transmembrane helix</keyword>
<dbReference type="SUPFAM" id="SSF51206">
    <property type="entry name" value="cAMP-binding domain-like"/>
    <property type="match status" value="1"/>
</dbReference>
<evidence type="ECO:0000256" key="6">
    <source>
        <dbReference type="ARBA" id="ARBA00023136"/>
    </source>
</evidence>
<dbReference type="CDD" id="cd06173">
    <property type="entry name" value="MFS_MefA_like"/>
    <property type="match status" value="1"/>
</dbReference>
<dbReference type="CDD" id="cd00038">
    <property type="entry name" value="CAP_ED"/>
    <property type="match status" value="1"/>
</dbReference>
<dbReference type="InterPro" id="IPR000595">
    <property type="entry name" value="cNMP-bd_dom"/>
</dbReference>
<dbReference type="RefSeq" id="WP_194705115.1">
    <property type="nucleotide sequence ID" value="NZ_JADKPN010000001.1"/>
</dbReference>
<evidence type="ECO:0000259" key="8">
    <source>
        <dbReference type="PROSITE" id="PS50042"/>
    </source>
</evidence>
<feature type="transmembrane region" description="Helical" evidence="7">
    <location>
        <begin position="217"/>
        <end position="245"/>
    </location>
</feature>
<dbReference type="PROSITE" id="PS50042">
    <property type="entry name" value="CNMP_BINDING_3"/>
    <property type="match status" value="1"/>
</dbReference>
<feature type="domain" description="Cyclic nucleotide-binding" evidence="8">
    <location>
        <begin position="416"/>
        <end position="510"/>
    </location>
</feature>
<keyword evidence="3" id="KW-1003">Cell membrane</keyword>
<feature type="transmembrane region" description="Helical" evidence="7">
    <location>
        <begin position="286"/>
        <end position="304"/>
    </location>
</feature>
<feature type="transmembrane region" description="Helical" evidence="7">
    <location>
        <begin position="75"/>
        <end position="95"/>
    </location>
</feature>
<dbReference type="AlphaFoldDB" id="A0A930YCP8"/>
<feature type="transmembrane region" description="Helical" evidence="7">
    <location>
        <begin position="12"/>
        <end position="36"/>
    </location>
</feature>
<dbReference type="GO" id="GO:0022857">
    <property type="term" value="F:transmembrane transporter activity"/>
    <property type="evidence" value="ECO:0007669"/>
    <property type="project" value="InterPro"/>
</dbReference>
<evidence type="ECO:0000256" key="7">
    <source>
        <dbReference type="SAM" id="Phobius"/>
    </source>
</evidence>
<name>A0A930YCP8_9ACTN</name>
<dbReference type="Proteomes" id="UP000640489">
    <property type="component" value="Unassembled WGS sequence"/>
</dbReference>
<accession>A0A930YCP8</accession>
<evidence type="ECO:0000256" key="2">
    <source>
        <dbReference type="ARBA" id="ARBA00022448"/>
    </source>
</evidence>
<dbReference type="PRINTS" id="PR00103">
    <property type="entry name" value="CAMPKINASE"/>
</dbReference>
<evidence type="ECO:0000256" key="4">
    <source>
        <dbReference type="ARBA" id="ARBA00022692"/>
    </source>
</evidence>
<evidence type="ECO:0000313" key="10">
    <source>
        <dbReference type="Proteomes" id="UP000640489"/>
    </source>
</evidence>
<feature type="transmembrane region" description="Helical" evidence="7">
    <location>
        <begin position="101"/>
        <end position="119"/>
    </location>
</feature>
<feature type="transmembrane region" description="Helical" evidence="7">
    <location>
        <begin position="310"/>
        <end position="333"/>
    </location>
</feature>
<dbReference type="InterPro" id="IPR014710">
    <property type="entry name" value="RmlC-like_jellyroll"/>
</dbReference>
<reference evidence="9" key="1">
    <citation type="submission" date="2020-11" db="EMBL/GenBank/DDBJ databases">
        <title>Nocardioides sp. nov., isolated from Soil of Cynanchum wilfordii Hemsley rhizosphere.</title>
        <authorList>
            <person name="Lee J.-S."/>
            <person name="Suh M.K."/>
            <person name="Kim J.-S."/>
        </authorList>
    </citation>
    <scope>NUCLEOTIDE SEQUENCE</scope>
    <source>
        <strain evidence="9">KCTC 19275</strain>
    </source>
</reference>
<keyword evidence="6 7" id="KW-0472">Membrane</keyword>
<evidence type="ECO:0000256" key="1">
    <source>
        <dbReference type="ARBA" id="ARBA00004429"/>
    </source>
</evidence>
<dbReference type="InterPro" id="IPR036259">
    <property type="entry name" value="MFS_trans_sf"/>
</dbReference>
<keyword evidence="4 7" id="KW-0812">Transmembrane</keyword>
<dbReference type="PANTHER" id="PTHR23513:SF9">
    <property type="entry name" value="ENTEROBACTIN EXPORTER ENTS"/>
    <property type="match status" value="1"/>
</dbReference>
<feature type="transmembrane region" description="Helical" evidence="7">
    <location>
        <begin position="140"/>
        <end position="161"/>
    </location>
</feature>
<dbReference type="InterPro" id="IPR018490">
    <property type="entry name" value="cNMP-bd_dom_sf"/>
</dbReference>
<dbReference type="Pfam" id="PF07690">
    <property type="entry name" value="MFS_1"/>
    <property type="match status" value="1"/>
</dbReference>
<keyword evidence="2" id="KW-0813">Transport</keyword>
<dbReference type="EMBL" id="JADKPN010000001">
    <property type="protein sequence ID" value="MBF4761938.1"/>
    <property type="molecule type" value="Genomic_DNA"/>
</dbReference>
<protein>
    <submittedName>
        <fullName evidence="9">MFS transporter</fullName>
    </submittedName>
</protein>
<dbReference type="Pfam" id="PF00027">
    <property type="entry name" value="cNMP_binding"/>
    <property type="match status" value="1"/>
</dbReference>
<feature type="transmembrane region" description="Helical" evidence="7">
    <location>
        <begin position="340"/>
        <end position="363"/>
    </location>
</feature>
<comment type="caution">
    <text evidence="9">The sequence shown here is derived from an EMBL/GenBank/DDBJ whole genome shotgun (WGS) entry which is preliminary data.</text>
</comment>
<feature type="transmembrane region" description="Helical" evidence="7">
    <location>
        <begin position="369"/>
        <end position="391"/>
    </location>
</feature>
<keyword evidence="10" id="KW-1185">Reference proteome</keyword>
<evidence type="ECO:0000313" key="9">
    <source>
        <dbReference type="EMBL" id="MBF4761938.1"/>
    </source>
</evidence>
<dbReference type="InterPro" id="IPR011701">
    <property type="entry name" value="MFS"/>
</dbReference>
<dbReference type="Gene3D" id="1.20.1250.20">
    <property type="entry name" value="MFS general substrate transporter like domains"/>
    <property type="match status" value="2"/>
</dbReference>
<dbReference type="SMART" id="SM00100">
    <property type="entry name" value="cNMP"/>
    <property type="match status" value="1"/>
</dbReference>
<organism evidence="9 10">
    <name type="scientific">Nocardioides islandensis</name>
    <dbReference type="NCBI Taxonomy" id="433663"/>
    <lineage>
        <taxon>Bacteria</taxon>
        <taxon>Bacillati</taxon>
        <taxon>Actinomycetota</taxon>
        <taxon>Actinomycetes</taxon>
        <taxon>Propionibacteriales</taxon>
        <taxon>Nocardioidaceae</taxon>
        <taxon>Nocardioides</taxon>
    </lineage>
</organism>
<dbReference type="SUPFAM" id="SSF103473">
    <property type="entry name" value="MFS general substrate transporter"/>
    <property type="match status" value="1"/>
</dbReference>
<comment type="subcellular location">
    <subcellularLocation>
        <location evidence="1">Cell inner membrane</location>
        <topology evidence="1">Multi-pass membrane protein</topology>
    </subcellularLocation>
</comment>
<evidence type="ECO:0000256" key="3">
    <source>
        <dbReference type="ARBA" id="ARBA00022475"/>
    </source>
</evidence>
<dbReference type="GO" id="GO:0005886">
    <property type="term" value="C:plasma membrane"/>
    <property type="evidence" value="ECO:0007669"/>
    <property type="project" value="UniProtKB-SubCell"/>
</dbReference>
<proteinExistence type="predicted"/>
<feature type="transmembrane region" description="Helical" evidence="7">
    <location>
        <begin position="257"/>
        <end position="279"/>
    </location>
</feature>
<dbReference type="PANTHER" id="PTHR23513">
    <property type="entry name" value="INTEGRAL MEMBRANE EFFLUX PROTEIN-RELATED"/>
    <property type="match status" value="1"/>
</dbReference>